<keyword evidence="2" id="KW-0012">Acyltransferase</keyword>
<dbReference type="RefSeq" id="WP_100920335.1">
    <property type="nucleotide sequence ID" value="NZ_CP020370.1"/>
</dbReference>
<dbReference type="EMBL" id="CP020370">
    <property type="protein sequence ID" value="AUB82615.1"/>
    <property type="molecule type" value="Genomic_DNA"/>
</dbReference>
<evidence type="ECO:0000259" key="3">
    <source>
        <dbReference type="PROSITE" id="PS51186"/>
    </source>
</evidence>
<dbReference type="OrthoDB" id="5770364at2"/>
<dbReference type="Pfam" id="PF00583">
    <property type="entry name" value="Acetyltransf_1"/>
    <property type="match status" value="1"/>
</dbReference>
<dbReference type="AlphaFoldDB" id="A0A2K8UAN5"/>
<keyword evidence="5" id="KW-1185">Reference proteome</keyword>
<dbReference type="InterPro" id="IPR050832">
    <property type="entry name" value="Bact_Acetyltransf"/>
</dbReference>
<dbReference type="InterPro" id="IPR000182">
    <property type="entry name" value="GNAT_dom"/>
</dbReference>
<dbReference type="GO" id="GO:0016747">
    <property type="term" value="F:acyltransferase activity, transferring groups other than amino-acyl groups"/>
    <property type="evidence" value="ECO:0007669"/>
    <property type="project" value="InterPro"/>
</dbReference>
<evidence type="ECO:0000256" key="2">
    <source>
        <dbReference type="ARBA" id="ARBA00023315"/>
    </source>
</evidence>
<sequence length="142" mass="16264">MTDQSAIRFESKLLRRLSLPELRRLRVLTAGGKQSHLLAVLRERPACARCFLAWEGEEIVAWSLARWFAPFAQAPRNAHISVFVDPDWRRRGLGRRLLGQAVEFAAAHRLRPWVYAGQAEQSAFFRACDHRADVVSTPFPVR</sequence>
<protein>
    <recommendedName>
        <fullName evidence="3">N-acetyltransferase domain-containing protein</fullName>
    </recommendedName>
</protein>
<proteinExistence type="predicted"/>
<accession>A0A2K8UAN5</accession>
<dbReference type="InterPro" id="IPR016181">
    <property type="entry name" value="Acyl_CoA_acyltransferase"/>
</dbReference>
<gene>
    <name evidence="4" type="ORF">THSYN_17800</name>
</gene>
<dbReference type="SUPFAM" id="SSF55729">
    <property type="entry name" value="Acyl-CoA N-acyltransferases (Nat)"/>
    <property type="match status" value="1"/>
</dbReference>
<evidence type="ECO:0000256" key="1">
    <source>
        <dbReference type="ARBA" id="ARBA00022679"/>
    </source>
</evidence>
<evidence type="ECO:0000313" key="5">
    <source>
        <dbReference type="Proteomes" id="UP000232638"/>
    </source>
</evidence>
<evidence type="ECO:0000313" key="4">
    <source>
        <dbReference type="EMBL" id="AUB82615.1"/>
    </source>
</evidence>
<dbReference type="PANTHER" id="PTHR43877">
    <property type="entry name" value="AMINOALKYLPHOSPHONATE N-ACETYLTRANSFERASE-RELATED-RELATED"/>
    <property type="match status" value="1"/>
</dbReference>
<dbReference type="Proteomes" id="UP000232638">
    <property type="component" value="Chromosome"/>
</dbReference>
<name>A0A2K8UAN5_9GAMM</name>
<reference evidence="4 5" key="1">
    <citation type="submission" date="2017-03" db="EMBL/GenBank/DDBJ databases">
        <title>Complete genome sequence of Candidatus 'Thiodictyon syntrophicum' sp. nov. strain Cad16T, a photolithoautotroph purple sulfur bacterium isolated from an alpine meromictic lake.</title>
        <authorList>
            <person name="Luedin S.M."/>
            <person name="Pothier J.F."/>
            <person name="Danza F."/>
            <person name="Storelli N."/>
            <person name="Wittwer M."/>
            <person name="Tonolla M."/>
        </authorList>
    </citation>
    <scope>NUCLEOTIDE SEQUENCE [LARGE SCALE GENOMIC DNA]</scope>
    <source>
        <strain evidence="4 5">Cad16T</strain>
    </source>
</reference>
<feature type="domain" description="N-acetyltransferase" evidence="3">
    <location>
        <begin position="9"/>
        <end position="142"/>
    </location>
</feature>
<dbReference type="KEGG" id="tsy:THSYN_17800"/>
<dbReference type="Gene3D" id="3.40.630.30">
    <property type="match status" value="1"/>
</dbReference>
<dbReference type="PROSITE" id="PS51186">
    <property type="entry name" value="GNAT"/>
    <property type="match status" value="1"/>
</dbReference>
<keyword evidence="1" id="KW-0808">Transferase</keyword>
<organism evidence="4 5">
    <name type="scientific">Candidatus Thiodictyon syntrophicum</name>
    <dbReference type="NCBI Taxonomy" id="1166950"/>
    <lineage>
        <taxon>Bacteria</taxon>
        <taxon>Pseudomonadati</taxon>
        <taxon>Pseudomonadota</taxon>
        <taxon>Gammaproteobacteria</taxon>
        <taxon>Chromatiales</taxon>
        <taxon>Chromatiaceae</taxon>
        <taxon>Thiodictyon</taxon>
    </lineage>
</organism>